<dbReference type="EMBL" id="AYXG01000039">
    <property type="protein sequence ID" value="EWC63657.1"/>
    <property type="molecule type" value="Genomic_DNA"/>
</dbReference>
<proteinExistence type="predicted"/>
<dbReference type="Proteomes" id="UP000019277">
    <property type="component" value="Unassembled WGS sequence"/>
</dbReference>
<sequence length="425" mass="44620">MAQRQLRTRMGTLLVTDDGAVVRARGVRYATAGRFERPEAVRPWSGVVDATRRGPICPQPPSRLGFATGEFTDGMVHSEDCLVVTVAAPAGADGLPVLVWIHGGAYVEGTGECAKYDPVALAAEAGVVVVNVSYRVGVLGYLAPTQAGGADNLGLRDQVLALRWVRDNIADFGGDPGNVTAFGQSAGADSVLALMLSEEADGLFHRAIMQSAPLSISQERAPLFAAVRARLTHLAHGASTAEILAAQDEAVAVAHRFGAFAGMPYGPVLGSAPLPSVAEVPARLADAASRVELLIGHTKHDASPFVVMSPAGRRLTRLGRSVTRIVSAGATKQVFADPAHRLADTWASNGGSVARYRFDRAPGFLGAGHCVELPYLLGTPDSWSDSPMMGGKPLDRALATRLRRTWGDFARGGVAALESTNLRFG</sequence>
<keyword evidence="1" id="KW-0378">Hydrolase</keyword>
<dbReference type="InterPro" id="IPR029058">
    <property type="entry name" value="AB_hydrolase_fold"/>
</dbReference>
<comment type="caution">
    <text evidence="3">The sequence shown here is derived from an EMBL/GenBank/DDBJ whole genome shotgun (WGS) entry which is preliminary data.</text>
</comment>
<organism evidence="3 4">
    <name type="scientific">Actinokineospora spheciospongiae</name>
    <dbReference type="NCBI Taxonomy" id="909613"/>
    <lineage>
        <taxon>Bacteria</taxon>
        <taxon>Bacillati</taxon>
        <taxon>Actinomycetota</taxon>
        <taxon>Actinomycetes</taxon>
        <taxon>Pseudonocardiales</taxon>
        <taxon>Pseudonocardiaceae</taxon>
        <taxon>Actinokineospora</taxon>
    </lineage>
</organism>
<dbReference type="STRING" id="909613.UO65_0954"/>
<gene>
    <name evidence="3" type="ORF">UO65_0954</name>
</gene>
<dbReference type="Gene3D" id="3.40.50.1820">
    <property type="entry name" value="alpha/beta hydrolase"/>
    <property type="match status" value="1"/>
</dbReference>
<dbReference type="OrthoDB" id="4308422at2"/>
<dbReference type="PANTHER" id="PTHR43918:SF4">
    <property type="entry name" value="CARBOXYLIC ESTER HYDROLASE"/>
    <property type="match status" value="1"/>
</dbReference>
<dbReference type="ESTHER" id="9pseu-w7j3n1">
    <property type="family name" value="Carb_B_Bacteria"/>
</dbReference>
<evidence type="ECO:0000313" key="4">
    <source>
        <dbReference type="Proteomes" id="UP000019277"/>
    </source>
</evidence>
<dbReference type="Pfam" id="PF00135">
    <property type="entry name" value="COesterase"/>
    <property type="match status" value="1"/>
</dbReference>
<keyword evidence="4" id="KW-1185">Reference proteome</keyword>
<dbReference type="AlphaFoldDB" id="W7J3N1"/>
<evidence type="ECO:0000259" key="2">
    <source>
        <dbReference type="Pfam" id="PF00135"/>
    </source>
</evidence>
<feature type="domain" description="Carboxylesterase type B" evidence="2">
    <location>
        <begin position="23"/>
        <end position="310"/>
    </location>
</feature>
<dbReference type="eggNOG" id="COG2272">
    <property type="taxonomic scope" value="Bacteria"/>
</dbReference>
<dbReference type="PANTHER" id="PTHR43918">
    <property type="entry name" value="ACETYLCHOLINESTERASE"/>
    <property type="match status" value="1"/>
</dbReference>
<dbReference type="SUPFAM" id="SSF53474">
    <property type="entry name" value="alpha/beta-Hydrolases"/>
    <property type="match status" value="1"/>
</dbReference>
<evidence type="ECO:0000256" key="1">
    <source>
        <dbReference type="ARBA" id="ARBA00022801"/>
    </source>
</evidence>
<protein>
    <submittedName>
        <fullName evidence="3">Carboxylesterase, type B</fullName>
    </submittedName>
</protein>
<evidence type="ECO:0000313" key="3">
    <source>
        <dbReference type="EMBL" id="EWC63657.1"/>
    </source>
</evidence>
<dbReference type="RefSeq" id="WP_035279086.1">
    <property type="nucleotide sequence ID" value="NZ_AYXG01000039.1"/>
</dbReference>
<dbReference type="InterPro" id="IPR050654">
    <property type="entry name" value="AChE-related_enzymes"/>
</dbReference>
<accession>W7J3N1</accession>
<dbReference type="GO" id="GO:0052689">
    <property type="term" value="F:carboxylic ester hydrolase activity"/>
    <property type="evidence" value="ECO:0007669"/>
    <property type="project" value="TreeGrafter"/>
</dbReference>
<dbReference type="InterPro" id="IPR002018">
    <property type="entry name" value="CarbesteraseB"/>
</dbReference>
<reference evidence="3 4" key="1">
    <citation type="journal article" date="2014" name="Genome Announc.">
        <title>Draft Genome Sequence of the Antitrypanosomally Active Sponge-Associated Bacterium Actinokineospora sp. Strain EG49.</title>
        <authorList>
            <person name="Harjes J."/>
            <person name="Ryu T."/>
            <person name="Abdelmohsen U.R."/>
            <person name="Moitinho-Silva L."/>
            <person name="Horn H."/>
            <person name="Ravasi T."/>
            <person name="Hentschel U."/>
        </authorList>
    </citation>
    <scope>NUCLEOTIDE SEQUENCE [LARGE SCALE GENOMIC DNA]</scope>
    <source>
        <strain evidence="3 4">EG49</strain>
    </source>
</reference>
<name>W7J3N1_9PSEU</name>